<dbReference type="Pfam" id="PF01368">
    <property type="entry name" value="DHH"/>
    <property type="match status" value="1"/>
</dbReference>
<protein>
    <recommendedName>
        <fullName evidence="2">inorganic diphosphatase</fullName>
        <ecNumber evidence="2">3.6.1.1</ecNumber>
    </recommendedName>
    <alternativeName>
        <fullName evidence="6">Pyrophosphate phospho-hydrolase</fullName>
    </alternativeName>
</protein>
<sequence>MGKTSNKIYIIGHKNPDTDSICSAIAYTALKNKISSKEHCARRAGQINEETQYVLKRFGVEAPVYMSDVGTQIKDIEIRETKGVSSSISLKKAWQLMKDENVVTLPITDKENRLEGLITIGDITTSYMEVFDSAILSAARTQYKNIIETLEGTMVVGNEHGYFVKGKVLIAAANPDLMENFIEPDDLVILGNRYESQLCAIEMNASCIIVCEGAKISMTIKKLAEERDCVVISTPHDTYTVARLINQSMPIKYFMRKDKLITFKTEDFTEVAKEVMAKKRHRDFPIINKKGFYVGMISRRNLLNMTRKQLILVDHNEASQAVDQVEEAEILEIIDHHRLGSLETISPVFFRNEPVGCTATIIYKMYLENKVEIEPHIAGLLCAAIISDTLMYRSPTCTAFDKAAAEELAKIAGIDVEEFAHEMFHAGSNLKNKSPEEIFYQDFKKFSVSGISFGVGQINSMNADELEEIKGKLIPYLDKAYQEHGIDMLFFMLTNIIAESTEVICQGKDAKSVVESAFDVKSDSDSYILKNVVSRKKQLIPAFMSAIQQ</sequence>
<dbReference type="GO" id="GO:0004427">
    <property type="term" value="F:inorganic diphosphate phosphatase activity"/>
    <property type="evidence" value="ECO:0007669"/>
    <property type="project" value="UniProtKB-EC"/>
</dbReference>
<evidence type="ECO:0000256" key="8">
    <source>
        <dbReference type="PROSITE-ProRule" id="PRU00703"/>
    </source>
</evidence>
<dbReference type="AlphaFoldDB" id="A0A7V7QL40"/>
<dbReference type="PROSITE" id="PS51371">
    <property type="entry name" value="CBS"/>
    <property type="match status" value="2"/>
</dbReference>
<dbReference type="SMART" id="SM01131">
    <property type="entry name" value="DHHA2"/>
    <property type="match status" value="1"/>
</dbReference>
<dbReference type="NCBIfam" id="NF011442">
    <property type="entry name" value="PRK14869.1-4"/>
    <property type="match status" value="1"/>
</dbReference>
<dbReference type="InterPro" id="IPR001667">
    <property type="entry name" value="DDH_dom"/>
</dbReference>
<dbReference type="Gene3D" id="3.90.1640.10">
    <property type="entry name" value="inorganic pyrophosphatase (n-terminal core)"/>
    <property type="match status" value="1"/>
</dbReference>
<evidence type="ECO:0000256" key="5">
    <source>
        <dbReference type="ARBA" id="ARBA00023211"/>
    </source>
</evidence>
<keyword evidence="11" id="KW-1185">Reference proteome</keyword>
<feature type="domain" description="CBS" evidence="9">
    <location>
        <begin position="255"/>
        <end position="312"/>
    </location>
</feature>
<keyword evidence="5" id="KW-0464">Manganese</keyword>
<dbReference type="InterPro" id="IPR038222">
    <property type="entry name" value="DHHA2_dom_sf"/>
</dbReference>
<evidence type="ECO:0000256" key="7">
    <source>
        <dbReference type="ARBA" id="ARBA00047820"/>
    </source>
</evidence>
<dbReference type="PANTHER" id="PTHR12112:SF22">
    <property type="entry name" value="MANGANESE-DEPENDENT INORGANIC PYROPHOSPHATASE-RELATED"/>
    <property type="match status" value="1"/>
</dbReference>
<evidence type="ECO:0000256" key="2">
    <source>
        <dbReference type="ARBA" id="ARBA00012146"/>
    </source>
</evidence>
<dbReference type="Gene3D" id="3.10.580.10">
    <property type="entry name" value="CBS-domain"/>
    <property type="match status" value="1"/>
</dbReference>
<dbReference type="SUPFAM" id="SSF54631">
    <property type="entry name" value="CBS-domain pair"/>
    <property type="match status" value="1"/>
</dbReference>
<dbReference type="SMART" id="SM00116">
    <property type="entry name" value="CBS"/>
    <property type="match status" value="2"/>
</dbReference>
<dbReference type="NCBIfam" id="NF003877">
    <property type="entry name" value="PRK05427.1"/>
    <property type="match status" value="1"/>
</dbReference>
<evidence type="ECO:0000256" key="6">
    <source>
        <dbReference type="ARBA" id="ARBA00032535"/>
    </source>
</evidence>
<reference evidence="10 11" key="2">
    <citation type="submission" date="2020-02" db="EMBL/GenBank/DDBJ databases">
        <title>Candidatus Galacturonibacter soehngenii shows hetero-acetogenic catabolism of galacturonic acid but lacks a canonical carbon monoxide dehydrogenase/acetyl-CoA synthase complex.</title>
        <authorList>
            <person name="Diender M."/>
            <person name="Stouten G.R."/>
            <person name="Petersen J.F."/>
            <person name="Nielsen P.H."/>
            <person name="Dueholm M.S."/>
            <person name="Pronk J.T."/>
            <person name="Van Loosdrecht M.C.M."/>
        </authorList>
    </citation>
    <scope>NUCLEOTIDE SEQUENCE [LARGE SCALE GENOMIC DNA]</scope>
    <source>
        <strain evidence="10">GalUA</strain>
    </source>
</reference>
<dbReference type="Pfam" id="PF02833">
    <property type="entry name" value="DHHA2"/>
    <property type="match status" value="1"/>
</dbReference>
<evidence type="ECO:0000256" key="3">
    <source>
        <dbReference type="ARBA" id="ARBA00022723"/>
    </source>
</evidence>
<dbReference type="Gene3D" id="3.10.310.20">
    <property type="entry name" value="DHHA2 domain"/>
    <property type="match status" value="1"/>
</dbReference>
<dbReference type="InterPro" id="IPR000644">
    <property type="entry name" value="CBS_dom"/>
</dbReference>
<comment type="cofactor">
    <cofactor evidence="1">
        <name>Mn(2+)</name>
        <dbReference type="ChEBI" id="CHEBI:29035"/>
    </cofactor>
</comment>
<evidence type="ECO:0000313" key="10">
    <source>
        <dbReference type="EMBL" id="KAB1438607.1"/>
    </source>
</evidence>
<evidence type="ECO:0000313" key="11">
    <source>
        <dbReference type="Proteomes" id="UP000461768"/>
    </source>
</evidence>
<dbReference type="GO" id="GO:0046872">
    <property type="term" value="F:metal ion binding"/>
    <property type="evidence" value="ECO:0007669"/>
    <property type="project" value="UniProtKB-KW"/>
</dbReference>
<dbReference type="InterPro" id="IPR038763">
    <property type="entry name" value="DHH_sf"/>
</dbReference>
<dbReference type="EMBL" id="WAGX01000005">
    <property type="protein sequence ID" value="KAB1438607.1"/>
    <property type="molecule type" value="Genomic_DNA"/>
</dbReference>
<dbReference type="PANTHER" id="PTHR12112">
    <property type="entry name" value="BNIP - RELATED"/>
    <property type="match status" value="1"/>
</dbReference>
<keyword evidence="4 10" id="KW-0378">Hydrolase</keyword>
<dbReference type="SUPFAM" id="SSF64182">
    <property type="entry name" value="DHH phosphoesterases"/>
    <property type="match status" value="1"/>
</dbReference>
<dbReference type="RefSeq" id="WP_151146319.1">
    <property type="nucleotide sequence ID" value="NZ_WAGX01000005.1"/>
</dbReference>
<dbReference type="Proteomes" id="UP000461768">
    <property type="component" value="Unassembled WGS sequence"/>
</dbReference>
<accession>A0A7V7QL40</accession>
<evidence type="ECO:0000256" key="1">
    <source>
        <dbReference type="ARBA" id="ARBA00001936"/>
    </source>
</evidence>
<dbReference type="OrthoDB" id="9766150at2"/>
<evidence type="ECO:0000256" key="4">
    <source>
        <dbReference type="ARBA" id="ARBA00022801"/>
    </source>
</evidence>
<proteinExistence type="predicted"/>
<keyword evidence="8" id="KW-0129">CBS domain</keyword>
<feature type="domain" description="CBS" evidence="9">
    <location>
        <begin position="77"/>
        <end position="133"/>
    </location>
</feature>
<dbReference type="SUPFAM" id="SSF75138">
    <property type="entry name" value="HprK N-terminal domain-like"/>
    <property type="match status" value="1"/>
</dbReference>
<name>A0A7V7QL40_9FIRM</name>
<dbReference type="Pfam" id="PF07085">
    <property type="entry name" value="DRTGG"/>
    <property type="match status" value="1"/>
</dbReference>
<dbReference type="FunFam" id="3.90.1640.10:FF:000001">
    <property type="entry name" value="Probable manganese-dependent inorganic pyrophosphatase"/>
    <property type="match status" value="1"/>
</dbReference>
<organism evidence="10 11">
    <name type="scientific">Candidatus Galacturonatibacter soehngenii</name>
    <dbReference type="NCBI Taxonomy" id="2307010"/>
    <lineage>
        <taxon>Bacteria</taxon>
        <taxon>Bacillati</taxon>
        <taxon>Bacillota</taxon>
        <taxon>Clostridia</taxon>
        <taxon>Lachnospirales</taxon>
        <taxon>Lachnospiraceae</taxon>
        <taxon>Candidatus Galacturonatibacter</taxon>
    </lineage>
</organism>
<comment type="catalytic activity">
    <reaction evidence="7">
        <text>diphosphate + H2O = 2 phosphate + H(+)</text>
        <dbReference type="Rhea" id="RHEA:24576"/>
        <dbReference type="ChEBI" id="CHEBI:15377"/>
        <dbReference type="ChEBI" id="CHEBI:15378"/>
        <dbReference type="ChEBI" id="CHEBI:33019"/>
        <dbReference type="ChEBI" id="CHEBI:43474"/>
        <dbReference type="EC" id="3.6.1.1"/>
    </reaction>
</comment>
<comment type="caution">
    <text evidence="10">The sequence shown here is derived from an EMBL/GenBank/DDBJ whole genome shotgun (WGS) entry which is preliminary data.</text>
</comment>
<dbReference type="Gene3D" id="3.40.1390.20">
    <property type="entry name" value="HprK N-terminal domain-like"/>
    <property type="match status" value="1"/>
</dbReference>
<evidence type="ECO:0000259" key="9">
    <source>
        <dbReference type="PROSITE" id="PS51371"/>
    </source>
</evidence>
<dbReference type="InterPro" id="IPR028979">
    <property type="entry name" value="Ser_kin/Pase_Hpr-like_N_sf"/>
</dbReference>
<keyword evidence="3" id="KW-0479">Metal-binding</keyword>
<dbReference type="InterPro" id="IPR046342">
    <property type="entry name" value="CBS_dom_sf"/>
</dbReference>
<dbReference type="EC" id="3.6.1.1" evidence="2"/>
<reference evidence="10 11" key="1">
    <citation type="submission" date="2019-09" db="EMBL/GenBank/DDBJ databases">
        <authorList>
            <person name="Valk L.C."/>
        </authorList>
    </citation>
    <scope>NUCLEOTIDE SEQUENCE [LARGE SCALE GENOMIC DNA]</scope>
    <source>
        <strain evidence="10">GalUA</strain>
    </source>
</reference>
<dbReference type="InterPro" id="IPR010766">
    <property type="entry name" value="DRTGG"/>
</dbReference>
<dbReference type="NCBIfam" id="NF011443">
    <property type="entry name" value="PRK14869.1-5"/>
    <property type="match status" value="1"/>
</dbReference>
<dbReference type="Pfam" id="PF00571">
    <property type="entry name" value="CBS"/>
    <property type="match status" value="2"/>
</dbReference>
<dbReference type="InterPro" id="IPR004097">
    <property type="entry name" value="DHHA2"/>
</dbReference>
<dbReference type="GO" id="GO:0005737">
    <property type="term" value="C:cytoplasm"/>
    <property type="evidence" value="ECO:0007669"/>
    <property type="project" value="InterPro"/>
</dbReference>
<gene>
    <name evidence="10" type="ORF">F7O84_13845</name>
</gene>